<dbReference type="OrthoDB" id="9978173at2759"/>
<evidence type="ECO:0000313" key="2">
    <source>
        <dbReference type="EMBL" id="KXX80023.1"/>
    </source>
</evidence>
<feature type="chain" id="PRO_5008043802" evidence="1">
    <location>
        <begin position="25"/>
        <end position="447"/>
    </location>
</feature>
<accession>A0A175W8U0</accession>
<reference evidence="2 3" key="1">
    <citation type="journal article" date="2016" name="Genome Announc.">
        <title>Genome Sequence of Madurella mycetomatis mm55, Isolated from a Human Mycetoma Case in Sudan.</title>
        <authorList>
            <person name="Smit S."/>
            <person name="Derks M.F."/>
            <person name="Bervoets S."/>
            <person name="Fahal A."/>
            <person name="van Leeuwen W."/>
            <person name="van Belkum A."/>
            <person name="van de Sande W.W."/>
        </authorList>
    </citation>
    <scope>NUCLEOTIDE SEQUENCE [LARGE SCALE GENOMIC DNA]</scope>
    <source>
        <strain evidence="3">mm55</strain>
    </source>
</reference>
<dbReference type="EMBL" id="LCTW02000071">
    <property type="protein sequence ID" value="KXX80023.1"/>
    <property type="molecule type" value="Genomic_DNA"/>
</dbReference>
<sequence length="447" mass="49676">MPAAKNFFGTVALTLALALRQASASVVILPGGDPLPLTASGSTNGSSDYNSLLRRSAELEFTNSSVQVLLSSYSGTLEPLGIERADPSELVPSGDSFVRGAIQAWGEHLHLEIRPDEVWFTILTQLNFYMEAHAEEVRDIFVDHEGQEVIYIEDYTWTDVLWRFKDEIQARVKTDWLLDWIVPDFSTTTADDVMTSNILMMGLMKAYFRYEGGIICGLPSVTLLGEKEDWEKLFRRLDRLPEFGAEPKEYRARLVPILKRFVQSFDEPDSEEIRTFWSQIVFGRSQGFCGASPLDVSGWITGFIYWTNEGRKWGTGGNAVVTLDGVGYGMHDIRRFPAGYARAPFLMHDFGDMEKFPAYVAAGTLGKRVVKGAPEGYAEALARAGKNASLAADASLHGTVRPLSAWMLYGPGDHNSTTRPFRNDYDMELHLIAGSAQRNLGSNCGRP</sequence>
<keyword evidence="1" id="KW-0732">Signal</keyword>
<organism evidence="2 3">
    <name type="scientific">Madurella mycetomatis</name>
    <dbReference type="NCBI Taxonomy" id="100816"/>
    <lineage>
        <taxon>Eukaryota</taxon>
        <taxon>Fungi</taxon>
        <taxon>Dikarya</taxon>
        <taxon>Ascomycota</taxon>
        <taxon>Pezizomycotina</taxon>
        <taxon>Sordariomycetes</taxon>
        <taxon>Sordariomycetidae</taxon>
        <taxon>Sordariales</taxon>
        <taxon>Sordariales incertae sedis</taxon>
        <taxon>Madurella</taxon>
    </lineage>
</organism>
<dbReference type="AlphaFoldDB" id="A0A175W8U0"/>
<dbReference type="VEuPathDB" id="FungiDB:MMYC01_203439"/>
<evidence type="ECO:0000256" key="1">
    <source>
        <dbReference type="SAM" id="SignalP"/>
    </source>
</evidence>
<dbReference type="PANTHER" id="PTHR31252">
    <property type="entry name" value="DUF4419 DOMAIN-CONTAINING PROTEIN"/>
    <property type="match status" value="1"/>
</dbReference>
<proteinExistence type="predicted"/>
<dbReference type="Pfam" id="PF14388">
    <property type="entry name" value="DUF4419"/>
    <property type="match status" value="1"/>
</dbReference>
<dbReference type="InterPro" id="IPR025533">
    <property type="entry name" value="DUF4419"/>
</dbReference>
<evidence type="ECO:0000313" key="3">
    <source>
        <dbReference type="Proteomes" id="UP000078237"/>
    </source>
</evidence>
<comment type="caution">
    <text evidence="2">The sequence shown here is derived from an EMBL/GenBank/DDBJ whole genome shotgun (WGS) entry which is preliminary data.</text>
</comment>
<dbReference type="Proteomes" id="UP000078237">
    <property type="component" value="Unassembled WGS sequence"/>
</dbReference>
<gene>
    <name evidence="2" type="ORF">MMYC01_203439</name>
</gene>
<keyword evidence="3" id="KW-1185">Reference proteome</keyword>
<feature type="signal peptide" evidence="1">
    <location>
        <begin position="1"/>
        <end position="24"/>
    </location>
</feature>
<protein>
    <submittedName>
        <fullName evidence="2">Uncharacterized protein</fullName>
    </submittedName>
</protein>
<name>A0A175W8U0_9PEZI</name>
<dbReference type="PANTHER" id="PTHR31252:SF11">
    <property type="entry name" value="DUF4419 DOMAIN-CONTAINING PROTEIN"/>
    <property type="match status" value="1"/>
</dbReference>